<evidence type="ECO:0000256" key="1">
    <source>
        <dbReference type="ARBA" id="ARBA00001968"/>
    </source>
</evidence>
<keyword evidence="6" id="KW-0378">Hydrolase</keyword>
<dbReference type="STRING" id="34508.A0A4U5PGH1"/>
<dbReference type="Proteomes" id="UP000298663">
    <property type="component" value="Unassembled WGS sequence"/>
</dbReference>
<evidence type="ECO:0000256" key="5">
    <source>
        <dbReference type="ARBA" id="ARBA00022723"/>
    </source>
</evidence>
<dbReference type="InterPro" id="IPR027806">
    <property type="entry name" value="HARBI1_dom"/>
</dbReference>
<protein>
    <recommendedName>
        <fullName evidence="8">DDE Tnp4 domain-containing protein</fullName>
    </recommendedName>
</protein>
<dbReference type="OrthoDB" id="5874107at2759"/>
<comment type="cofactor">
    <cofactor evidence="1">
        <name>a divalent metal cation</name>
        <dbReference type="ChEBI" id="CHEBI:60240"/>
    </cofactor>
</comment>
<dbReference type="EMBL" id="AZBU02000002">
    <property type="protein sequence ID" value="TKR95174.1"/>
    <property type="molecule type" value="Genomic_DNA"/>
</dbReference>
<dbReference type="AlphaFoldDB" id="A0A4U5PGH1"/>
<accession>A0A4U5PGH1</accession>
<evidence type="ECO:0000256" key="3">
    <source>
        <dbReference type="ARBA" id="ARBA00006958"/>
    </source>
</evidence>
<evidence type="ECO:0000313" key="9">
    <source>
        <dbReference type="EMBL" id="TKR95174.1"/>
    </source>
</evidence>
<keyword evidence="10" id="KW-1185">Reference proteome</keyword>
<dbReference type="InterPro" id="IPR045249">
    <property type="entry name" value="HARBI1-like"/>
</dbReference>
<evidence type="ECO:0000313" key="10">
    <source>
        <dbReference type="Proteomes" id="UP000298663"/>
    </source>
</evidence>
<evidence type="ECO:0000256" key="2">
    <source>
        <dbReference type="ARBA" id="ARBA00004123"/>
    </source>
</evidence>
<reference evidence="9 10" key="2">
    <citation type="journal article" date="2019" name="G3 (Bethesda)">
        <title>Hybrid Assembly of the Genome of the Entomopathogenic Nematode Steinernema carpocapsae Identifies the X-Chromosome.</title>
        <authorList>
            <person name="Serra L."/>
            <person name="Macchietto M."/>
            <person name="Macias-Munoz A."/>
            <person name="McGill C.J."/>
            <person name="Rodriguez I.M."/>
            <person name="Rodriguez B."/>
            <person name="Murad R."/>
            <person name="Mortazavi A."/>
        </authorList>
    </citation>
    <scope>NUCLEOTIDE SEQUENCE [LARGE SCALE GENOMIC DNA]</scope>
    <source>
        <strain evidence="9 10">ALL</strain>
    </source>
</reference>
<dbReference type="PANTHER" id="PTHR22930">
    <property type="match status" value="1"/>
</dbReference>
<evidence type="ECO:0000256" key="6">
    <source>
        <dbReference type="ARBA" id="ARBA00022801"/>
    </source>
</evidence>
<organism evidence="9 10">
    <name type="scientific">Steinernema carpocapsae</name>
    <name type="common">Entomopathogenic nematode</name>
    <dbReference type="NCBI Taxonomy" id="34508"/>
    <lineage>
        <taxon>Eukaryota</taxon>
        <taxon>Metazoa</taxon>
        <taxon>Ecdysozoa</taxon>
        <taxon>Nematoda</taxon>
        <taxon>Chromadorea</taxon>
        <taxon>Rhabditida</taxon>
        <taxon>Tylenchina</taxon>
        <taxon>Panagrolaimomorpha</taxon>
        <taxon>Strongyloidoidea</taxon>
        <taxon>Steinernematidae</taxon>
        <taxon>Steinernema</taxon>
    </lineage>
</organism>
<sequence length="382" mass="43655">MDDTEEQLKLLLELWRLHKQQKKAKQRCYINETNLANQDQRFQLFEESYHSENPEDLKEFLHVGRDDFDALHELLEEDLTKRLNHRFPIGSKQRLAVFLRFVSHGPSFRSVESTFSIGRSTVKQITEEVVAAINVKLGLPAPSLDQWMTLAEGFEHRWDFPNCVGALDGRHFVIRAPTGEMSDYLDYNGSYSVTGHALVDAFYRFVRFDVSVPGTPVNLSILDPKNLPEVREVNGYVLPFVAVTDQGFASSPSVLKLFGPAEASTDPWKTEFNCRLTRAMQVTENAFSLLASRFDVLHSPLQLSPEKSGDLILSLALLHNFLRTQEMIRGEEPEEIQEEAKKLLMPLGEESSRSTSVQARRKRADFVEYFVSPEGKISWEFV</sequence>
<feature type="domain" description="DDE Tnp4" evidence="8">
    <location>
        <begin position="167"/>
        <end position="320"/>
    </location>
</feature>
<reference evidence="9 10" key="1">
    <citation type="journal article" date="2015" name="Genome Biol.">
        <title>Comparative genomics of Steinernema reveals deeply conserved gene regulatory networks.</title>
        <authorList>
            <person name="Dillman A.R."/>
            <person name="Macchietto M."/>
            <person name="Porter C.F."/>
            <person name="Rogers A."/>
            <person name="Williams B."/>
            <person name="Antoshechkin I."/>
            <person name="Lee M.M."/>
            <person name="Goodwin Z."/>
            <person name="Lu X."/>
            <person name="Lewis E.E."/>
            <person name="Goodrich-Blair H."/>
            <person name="Stock S.P."/>
            <person name="Adams B.J."/>
            <person name="Sternberg P.W."/>
            <person name="Mortazavi A."/>
        </authorList>
    </citation>
    <scope>NUCLEOTIDE SEQUENCE [LARGE SCALE GENOMIC DNA]</scope>
    <source>
        <strain evidence="9 10">ALL</strain>
    </source>
</reference>
<dbReference type="GO" id="GO:0005634">
    <property type="term" value="C:nucleus"/>
    <property type="evidence" value="ECO:0007669"/>
    <property type="project" value="UniProtKB-SubCell"/>
</dbReference>
<comment type="caution">
    <text evidence="9">The sequence shown here is derived from an EMBL/GenBank/DDBJ whole genome shotgun (WGS) entry which is preliminary data.</text>
</comment>
<evidence type="ECO:0000259" key="8">
    <source>
        <dbReference type="Pfam" id="PF13359"/>
    </source>
</evidence>
<keyword evidence="5" id="KW-0479">Metal-binding</keyword>
<evidence type="ECO:0000256" key="7">
    <source>
        <dbReference type="ARBA" id="ARBA00023242"/>
    </source>
</evidence>
<dbReference type="Pfam" id="PF13359">
    <property type="entry name" value="DDE_Tnp_4"/>
    <property type="match status" value="1"/>
</dbReference>
<gene>
    <name evidence="9" type="ORF">L596_009377</name>
</gene>
<dbReference type="GO" id="GO:0004518">
    <property type="term" value="F:nuclease activity"/>
    <property type="evidence" value="ECO:0007669"/>
    <property type="project" value="UniProtKB-KW"/>
</dbReference>
<name>A0A4U5PGH1_STECR</name>
<dbReference type="PANTHER" id="PTHR22930:SF269">
    <property type="entry name" value="NUCLEASE HARBI1-LIKE PROTEIN"/>
    <property type="match status" value="1"/>
</dbReference>
<proteinExistence type="inferred from homology"/>
<dbReference type="GO" id="GO:0046872">
    <property type="term" value="F:metal ion binding"/>
    <property type="evidence" value="ECO:0007669"/>
    <property type="project" value="UniProtKB-KW"/>
</dbReference>
<evidence type="ECO:0000256" key="4">
    <source>
        <dbReference type="ARBA" id="ARBA00022722"/>
    </source>
</evidence>
<comment type="similarity">
    <text evidence="3">Belongs to the HARBI1 family.</text>
</comment>
<keyword evidence="7" id="KW-0539">Nucleus</keyword>
<comment type="subcellular location">
    <subcellularLocation>
        <location evidence="2">Nucleus</location>
    </subcellularLocation>
</comment>
<dbReference type="GO" id="GO:0016787">
    <property type="term" value="F:hydrolase activity"/>
    <property type="evidence" value="ECO:0007669"/>
    <property type="project" value="UniProtKB-KW"/>
</dbReference>
<keyword evidence="4" id="KW-0540">Nuclease</keyword>